<accession>A0ABR7CZK9</accession>
<dbReference type="InterPro" id="IPR033985">
    <property type="entry name" value="SusD-like_N"/>
</dbReference>
<name>A0ABR7CZK9_9BACT</name>
<feature type="domain" description="SusD-like N-terminal" evidence="7">
    <location>
        <begin position="22"/>
        <end position="219"/>
    </location>
</feature>
<evidence type="ECO:0000256" key="2">
    <source>
        <dbReference type="ARBA" id="ARBA00006275"/>
    </source>
</evidence>
<evidence type="ECO:0000259" key="7">
    <source>
        <dbReference type="Pfam" id="PF14322"/>
    </source>
</evidence>
<evidence type="ECO:0000256" key="3">
    <source>
        <dbReference type="ARBA" id="ARBA00022729"/>
    </source>
</evidence>
<keyword evidence="4" id="KW-0472">Membrane</keyword>
<gene>
    <name evidence="8" type="ORF">H8S64_08380</name>
</gene>
<dbReference type="InterPro" id="IPR011990">
    <property type="entry name" value="TPR-like_helical_dom_sf"/>
</dbReference>
<keyword evidence="3" id="KW-0732">Signal</keyword>
<dbReference type="Gene3D" id="1.25.40.390">
    <property type="match status" value="2"/>
</dbReference>
<dbReference type="Pfam" id="PF07980">
    <property type="entry name" value="SusD_RagB"/>
    <property type="match status" value="1"/>
</dbReference>
<evidence type="ECO:0000313" key="9">
    <source>
        <dbReference type="Proteomes" id="UP000646484"/>
    </source>
</evidence>
<evidence type="ECO:0000256" key="5">
    <source>
        <dbReference type="ARBA" id="ARBA00023237"/>
    </source>
</evidence>
<organism evidence="8 9">
    <name type="scientific">Butyricimonas hominis</name>
    <dbReference type="NCBI Taxonomy" id="2763032"/>
    <lineage>
        <taxon>Bacteria</taxon>
        <taxon>Pseudomonadati</taxon>
        <taxon>Bacteroidota</taxon>
        <taxon>Bacteroidia</taxon>
        <taxon>Bacteroidales</taxon>
        <taxon>Odoribacteraceae</taxon>
        <taxon>Butyricimonas</taxon>
    </lineage>
</organism>
<dbReference type="Pfam" id="PF14322">
    <property type="entry name" value="SusD-like_3"/>
    <property type="match status" value="1"/>
</dbReference>
<evidence type="ECO:0000259" key="6">
    <source>
        <dbReference type="Pfam" id="PF07980"/>
    </source>
</evidence>
<evidence type="ECO:0000256" key="4">
    <source>
        <dbReference type="ARBA" id="ARBA00023136"/>
    </source>
</evidence>
<proteinExistence type="inferred from homology"/>
<reference evidence="8 9" key="1">
    <citation type="submission" date="2020-08" db="EMBL/GenBank/DDBJ databases">
        <title>Genome public.</title>
        <authorList>
            <person name="Liu C."/>
            <person name="Sun Q."/>
        </authorList>
    </citation>
    <scope>NUCLEOTIDE SEQUENCE [LARGE SCALE GENOMIC DNA]</scope>
    <source>
        <strain evidence="8 9">NSJ-56</strain>
    </source>
</reference>
<dbReference type="Proteomes" id="UP000646484">
    <property type="component" value="Unassembled WGS sequence"/>
</dbReference>
<comment type="subcellular location">
    <subcellularLocation>
        <location evidence="1">Cell outer membrane</location>
    </subcellularLocation>
</comment>
<comment type="caution">
    <text evidence="8">The sequence shown here is derived from an EMBL/GenBank/DDBJ whole genome shotgun (WGS) entry which is preliminary data.</text>
</comment>
<keyword evidence="9" id="KW-1185">Reference proteome</keyword>
<evidence type="ECO:0000313" key="8">
    <source>
        <dbReference type="EMBL" id="MBC5621112.1"/>
    </source>
</evidence>
<dbReference type="SUPFAM" id="SSF48452">
    <property type="entry name" value="TPR-like"/>
    <property type="match status" value="1"/>
</dbReference>
<feature type="domain" description="RagB/SusD" evidence="6">
    <location>
        <begin position="321"/>
        <end position="454"/>
    </location>
</feature>
<dbReference type="EMBL" id="JACOOH010000003">
    <property type="protein sequence ID" value="MBC5621112.1"/>
    <property type="molecule type" value="Genomic_DNA"/>
</dbReference>
<keyword evidence="5" id="KW-0998">Cell outer membrane</keyword>
<comment type="similarity">
    <text evidence="2">Belongs to the SusD family.</text>
</comment>
<dbReference type="InterPro" id="IPR012944">
    <property type="entry name" value="SusD_RagB_dom"/>
</dbReference>
<evidence type="ECO:0000256" key="1">
    <source>
        <dbReference type="ARBA" id="ARBA00004442"/>
    </source>
</evidence>
<protein>
    <submittedName>
        <fullName evidence="8">RagB/SusD family nutrient uptake outer membrane protein</fullName>
    </submittedName>
</protein>
<sequence length="457" mass="52881">MRRFGLYIMVLLLIGQTSCSRYLDVKDKSEVVPKTAEEFSAILHTRLNNIEQASEYAFFGAYLNTLPFEFYTDNMDANLTISERDIPEYVGSDINSLSGKFGSLYEVIKDCNIVLHELKERDTEFGKKLLATAYTMRAVCYYNLMRNFCEPYDKTRAGEQLGVPLVEKFDMEGKPDRASLKATADFIIHDLKEALKLNQTDKQYLFYADVTNAYLARTYFWTQEWDLAASTAKEVLDAYPLIRGDAYREMLQSEVERKGNELIRSGTKQSEAYTRLYMQRSKQRPVSLDLVKLFTEKERDIRYTFFFDEQFLNTKMLKTSVRAAEMCLVMAESYAHAGDETNALRYLNHLRENRISDYVPYTAQNLPEVNTDALVKVDATGKALTPLMSAILNERRKELYLEFDRWYELKRNGSPVMWWGLSGVKYETAKFMYLFPIPKTDIALNSGLIQNPGYEGL</sequence>
<dbReference type="RefSeq" id="WP_186975712.1">
    <property type="nucleotide sequence ID" value="NZ_JACOOH010000003.1"/>
</dbReference>